<organism evidence="3 4">
    <name type="scientific">Sutcliffiella rhizosphaerae</name>
    <dbReference type="NCBI Taxonomy" id="2880967"/>
    <lineage>
        <taxon>Bacteria</taxon>
        <taxon>Bacillati</taxon>
        <taxon>Bacillota</taxon>
        <taxon>Bacilli</taxon>
        <taxon>Bacillales</taxon>
        <taxon>Bacillaceae</taxon>
        <taxon>Sutcliffiella</taxon>
    </lineage>
</organism>
<dbReference type="InterPro" id="IPR000073">
    <property type="entry name" value="AB_hydrolase_1"/>
</dbReference>
<evidence type="ECO:0000313" key="4">
    <source>
        <dbReference type="Proteomes" id="UP000789833"/>
    </source>
</evidence>
<reference evidence="3 4" key="1">
    <citation type="submission" date="2021-10" db="EMBL/GenBank/DDBJ databases">
        <authorList>
            <person name="Criscuolo A."/>
        </authorList>
    </citation>
    <scope>NUCLEOTIDE SEQUENCE [LARGE SCALE GENOMIC DNA]</scope>
    <source>
        <strain evidence="4">CIP 111883</strain>
    </source>
</reference>
<evidence type="ECO:0000256" key="1">
    <source>
        <dbReference type="ARBA" id="ARBA00022801"/>
    </source>
</evidence>
<dbReference type="Gene3D" id="3.40.50.1820">
    <property type="entry name" value="alpha/beta hydrolase"/>
    <property type="match status" value="1"/>
</dbReference>
<dbReference type="RefSeq" id="WP_230500522.1">
    <property type="nucleotide sequence ID" value="NZ_CAKJTJ010000005.1"/>
</dbReference>
<evidence type="ECO:0000313" key="3">
    <source>
        <dbReference type="EMBL" id="CAG9620606.1"/>
    </source>
</evidence>
<protein>
    <submittedName>
        <fullName evidence="3">AB hydrolase superfamily protein YvaM</fullName>
        <ecNumber evidence="3">3.-.-.-</ecNumber>
    </submittedName>
</protein>
<dbReference type="Proteomes" id="UP000789833">
    <property type="component" value="Unassembled WGS sequence"/>
</dbReference>
<gene>
    <name evidence="3" type="primary">yvaM</name>
    <name evidence="3" type="ORF">BACCIP111883_01375</name>
</gene>
<feature type="domain" description="Serine aminopeptidase S33" evidence="2">
    <location>
        <begin position="45"/>
        <end position="237"/>
    </location>
</feature>
<dbReference type="InterPro" id="IPR029058">
    <property type="entry name" value="AB_hydrolase_fold"/>
</dbReference>
<dbReference type="PRINTS" id="PR00111">
    <property type="entry name" value="ABHYDROLASE"/>
</dbReference>
<name>A0ABM8YKW3_9BACI</name>
<dbReference type="GO" id="GO:0016787">
    <property type="term" value="F:hydrolase activity"/>
    <property type="evidence" value="ECO:0007669"/>
    <property type="project" value="UniProtKB-KW"/>
</dbReference>
<keyword evidence="1 3" id="KW-0378">Hydrolase</keyword>
<sequence length="261" mass="29550">MGYIKTRDKVHIFYRIIGNGPKTILFIHPPGMGHITFKQQLPLAKDYRLLFIDLRGNGKSERNNTLITFPLLARDIFDVCHSLKIEKVILCGYSNGGSISLETALTYPNLVEGLVLSGAFPRVSTGLLGMEFILGIFASRLNGINIIAKVIGQAHTYSNGFAKELERYILLTSPRTLFQMYTEGLTYDCTSRLAKIKVPIQLVYGSQDYYVHHYQKEFLAFLPDTKISFIAKAKHQLPTKHPNEFNAIIKNYINFIQSNNT</sequence>
<dbReference type="InterPro" id="IPR022742">
    <property type="entry name" value="Hydrolase_4"/>
</dbReference>
<dbReference type="Pfam" id="PF12146">
    <property type="entry name" value="Hydrolase_4"/>
    <property type="match status" value="1"/>
</dbReference>
<dbReference type="EC" id="3.-.-.-" evidence="3"/>
<keyword evidence="4" id="KW-1185">Reference proteome</keyword>
<dbReference type="SUPFAM" id="SSF53474">
    <property type="entry name" value="alpha/beta-Hydrolases"/>
    <property type="match status" value="1"/>
</dbReference>
<accession>A0ABM8YKW3</accession>
<dbReference type="PANTHER" id="PTHR43798:SF31">
    <property type="entry name" value="AB HYDROLASE SUPERFAMILY PROTEIN YCLE"/>
    <property type="match status" value="1"/>
</dbReference>
<evidence type="ECO:0000259" key="2">
    <source>
        <dbReference type="Pfam" id="PF12146"/>
    </source>
</evidence>
<dbReference type="EMBL" id="CAKJTJ010000005">
    <property type="protein sequence ID" value="CAG9620606.1"/>
    <property type="molecule type" value="Genomic_DNA"/>
</dbReference>
<proteinExistence type="predicted"/>
<comment type="caution">
    <text evidence="3">The sequence shown here is derived from an EMBL/GenBank/DDBJ whole genome shotgun (WGS) entry which is preliminary data.</text>
</comment>
<dbReference type="PANTHER" id="PTHR43798">
    <property type="entry name" value="MONOACYLGLYCEROL LIPASE"/>
    <property type="match status" value="1"/>
</dbReference>
<dbReference type="InterPro" id="IPR050266">
    <property type="entry name" value="AB_hydrolase_sf"/>
</dbReference>